<sequence>MQSKLDDLANRSSAAGLTINVNKTKSLDVNTVNPSSFTVAGQSEENVESFQYLGSQTAADGGTKIDIGARIEKTRAAFASLRNVWKNNQISQRTKIRIFNSNVKSVLLYASETWCVSVENTQRLQVFINRCLRYIIRA</sequence>
<organism evidence="2 3">
    <name type="scientific">Aedes albopictus</name>
    <name type="common">Asian tiger mosquito</name>
    <name type="synonym">Stegomyia albopicta</name>
    <dbReference type="NCBI Taxonomy" id="7160"/>
    <lineage>
        <taxon>Eukaryota</taxon>
        <taxon>Metazoa</taxon>
        <taxon>Ecdysozoa</taxon>
        <taxon>Arthropoda</taxon>
        <taxon>Hexapoda</taxon>
        <taxon>Insecta</taxon>
        <taxon>Pterygota</taxon>
        <taxon>Neoptera</taxon>
        <taxon>Endopterygota</taxon>
        <taxon>Diptera</taxon>
        <taxon>Nematocera</taxon>
        <taxon>Culicoidea</taxon>
        <taxon>Culicidae</taxon>
        <taxon>Culicinae</taxon>
        <taxon>Aedini</taxon>
        <taxon>Aedes</taxon>
        <taxon>Stegomyia</taxon>
    </lineage>
</organism>
<dbReference type="Proteomes" id="UP000069940">
    <property type="component" value="Unassembled WGS sequence"/>
</dbReference>
<dbReference type="EnsemblMetazoa" id="AALFPA23_005051.R6367">
    <property type="protein sequence ID" value="AALFPA23_005051.P6367"/>
    <property type="gene ID" value="AALFPA23_005051"/>
</dbReference>
<protein>
    <recommendedName>
        <fullName evidence="1">DUF6451 domain-containing protein</fullName>
    </recommendedName>
</protein>
<dbReference type="GeneID" id="134285601"/>
<dbReference type="InterPro" id="IPR045609">
    <property type="entry name" value="DUF6451"/>
</dbReference>
<reference evidence="2" key="2">
    <citation type="submission" date="2025-05" db="UniProtKB">
        <authorList>
            <consortium name="EnsemblMetazoa"/>
        </authorList>
    </citation>
    <scope>IDENTIFICATION</scope>
    <source>
        <strain evidence="2">Foshan</strain>
    </source>
</reference>
<accession>A0ABM1Y2H5</accession>
<dbReference type="Pfam" id="PF20049">
    <property type="entry name" value="DUF6451"/>
    <property type="match status" value="1"/>
</dbReference>
<dbReference type="PANTHER" id="PTHR47027:SF25">
    <property type="entry name" value="REVERSE TRANSCRIPTASE DOMAIN-CONTAINING PROTEIN"/>
    <property type="match status" value="1"/>
</dbReference>
<reference evidence="3" key="1">
    <citation type="journal article" date="2015" name="Proc. Natl. Acad. Sci. U.S.A.">
        <title>Genome sequence of the Asian Tiger mosquito, Aedes albopictus, reveals insights into its biology, genetics, and evolution.</title>
        <authorList>
            <person name="Chen X.G."/>
            <person name="Jiang X."/>
            <person name="Gu J."/>
            <person name="Xu M."/>
            <person name="Wu Y."/>
            <person name="Deng Y."/>
            <person name="Zhang C."/>
            <person name="Bonizzoni M."/>
            <person name="Dermauw W."/>
            <person name="Vontas J."/>
            <person name="Armbruster P."/>
            <person name="Huang X."/>
            <person name="Yang Y."/>
            <person name="Zhang H."/>
            <person name="He W."/>
            <person name="Peng H."/>
            <person name="Liu Y."/>
            <person name="Wu K."/>
            <person name="Chen J."/>
            <person name="Lirakis M."/>
            <person name="Topalis P."/>
            <person name="Van Leeuwen T."/>
            <person name="Hall A.B."/>
            <person name="Jiang X."/>
            <person name="Thorpe C."/>
            <person name="Mueller R.L."/>
            <person name="Sun C."/>
            <person name="Waterhouse R.M."/>
            <person name="Yan G."/>
            <person name="Tu Z.J."/>
            <person name="Fang X."/>
            <person name="James A.A."/>
        </authorList>
    </citation>
    <scope>NUCLEOTIDE SEQUENCE [LARGE SCALE GENOMIC DNA]</scope>
    <source>
        <strain evidence="3">Foshan</strain>
    </source>
</reference>
<evidence type="ECO:0000313" key="2">
    <source>
        <dbReference type="EnsemblMetazoa" id="AALFPA23_005051.P6367"/>
    </source>
</evidence>
<evidence type="ECO:0000313" key="3">
    <source>
        <dbReference type="Proteomes" id="UP000069940"/>
    </source>
</evidence>
<evidence type="ECO:0000259" key="1">
    <source>
        <dbReference type="Pfam" id="PF20049"/>
    </source>
</evidence>
<dbReference type="PANTHER" id="PTHR47027">
    <property type="entry name" value="REVERSE TRANSCRIPTASE DOMAIN-CONTAINING PROTEIN"/>
    <property type="match status" value="1"/>
</dbReference>
<name>A0ABM1Y2H5_AEDAL</name>
<keyword evidence="3" id="KW-1185">Reference proteome</keyword>
<proteinExistence type="predicted"/>
<dbReference type="RefSeq" id="XP_062702683.1">
    <property type="nucleotide sequence ID" value="XM_062846699.1"/>
</dbReference>
<feature type="domain" description="DUF6451" evidence="1">
    <location>
        <begin position="77"/>
        <end position="109"/>
    </location>
</feature>